<dbReference type="InParanoid" id="C4JGG4"/>
<evidence type="ECO:0000313" key="1">
    <source>
        <dbReference type="EMBL" id="EEP76306.1"/>
    </source>
</evidence>
<gene>
    <name evidence="1" type="ORF">UREG_01155</name>
</gene>
<sequence>MVHRNHKKFMELLVWSQIYKAAMQLHVIFNISDVDSELEGTRVDDIIKEILVHMLSDIDEFNEDEDIIYNSVLTDVADRQLIESDIPNMKDNTFQMMPHMRIRKHENLSYFVIALKLWCEQSEISHQQYQSL</sequence>
<keyword evidence="2" id="KW-1185">Reference proteome</keyword>
<reference evidence="2" key="1">
    <citation type="journal article" date="2009" name="Genome Res.">
        <title>Comparative genomic analyses of the human fungal pathogens Coccidioides and their relatives.</title>
        <authorList>
            <person name="Sharpton T.J."/>
            <person name="Stajich J.E."/>
            <person name="Rounsley S.D."/>
            <person name="Gardner M.J."/>
            <person name="Wortman J.R."/>
            <person name="Jordar V.S."/>
            <person name="Maiti R."/>
            <person name="Kodira C.D."/>
            <person name="Neafsey D.E."/>
            <person name="Zeng Q."/>
            <person name="Hung C.-Y."/>
            <person name="McMahan C."/>
            <person name="Muszewska A."/>
            <person name="Grynberg M."/>
            <person name="Mandel M.A."/>
            <person name="Kellner E.M."/>
            <person name="Barker B.M."/>
            <person name="Galgiani J.N."/>
            <person name="Orbach M.J."/>
            <person name="Kirkland T.N."/>
            <person name="Cole G.T."/>
            <person name="Henn M.R."/>
            <person name="Birren B.W."/>
            <person name="Taylor J.W."/>
        </authorList>
    </citation>
    <scope>NUCLEOTIDE SEQUENCE [LARGE SCALE GENOMIC DNA]</scope>
    <source>
        <strain evidence="2">UAMH 1704</strain>
    </source>
</reference>
<dbReference type="EMBL" id="CH476615">
    <property type="protein sequence ID" value="EEP76306.1"/>
    <property type="molecule type" value="Genomic_DNA"/>
</dbReference>
<dbReference type="GeneID" id="8440408"/>
<proteinExistence type="predicted"/>
<accession>C4JGG4</accession>
<dbReference type="AlphaFoldDB" id="C4JGG4"/>
<protein>
    <submittedName>
        <fullName evidence="1">Uncharacterized protein</fullName>
    </submittedName>
</protein>
<dbReference type="VEuPathDB" id="FungiDB:UREG_01155"/>
<name>C4JGG4_UNCRE</name>
<dbReference type="HOGENOM" id="CLU_135199_0_0_1"/>
<dbReference type="OrthoDB" id="4211852at2759"/>
<evidence type="ECO:0000313" key="2">
    <source>
        <dbReference type="Proteomes" id="UP000002058"/>
    </source>
</evidence>
<organism evidence="1 2">
    <name type="scientific">Uncinocarpus reesii (strain UAMH 1704)</name>
    <dbReference type="NCBI Taxonomy" id="336963"/>
    <lineage>
        <taxon>Eukaryota</taxon>
        <taxon>Fungi</taxon>
        <taxon>Dikarya</taxon>
        <taxon>Ascomycota</taxon>
        <taxon>Pezizomycotina</taxon>
        <taxon>Eurotiomycetes</taxon>
        <taxon>Eurotiomycetidae</taxon>
        <taxon>Onygenales</taxon>
        <taxon>Onygenaceae</taxon>
        <taxon>Uncinocarpus</taxon>
    </lineage>
</organism>
<dbReference type="KEGG" id="ure:UREG_01155"/>
<dbReference type="RefSeq" id="XP_002541639.1">
    <property type="nucleotide sequence ID" value="XM_002541593.1"/>
</dbReference>
<dbReference type="Proteomes" id="UP000002058">
    <property type="component" value="Unassembled WGS sequence"/>
</dbReference>